<evidence type="ECO:0000313" key="2">
    <source>
        <dbReference type="EMBL" id="GAA3201003.1"/>
    </source>
</evidence>
<dbReference type="RefSeq" id="WP_344823483.1">
    <property type="nucleotide sequence ID" value="NZ_BAAAUV010000003.1"/>
</dbReference>
<dbReference type="Proteomes" id="UP001501237">
    <property type="component" value="Unassembled WGS sequence"/>
</dbReference>
<name>A0ABP6Q2N9_9ACTN</name>
<accession>A0ABP6Q2N9</accession>
<comment type="caution">
    <text evidence="2">The sequence shown here is derived from an EMBL/GenBank/DDBJ whole genome shotgun (WGS) entry which is preliminary data.</text>
</comment>
<sequence length="77" mass="8347">MSLEEATRQLQSALHDAQVAFDCVGLGDLENAHTHVLTARVAVDSAETTLRTALERMSPDEAEREGEKAVAALEEQI</sequence>
<feature type="region of interest" description="Disordered" evidence="1">
    <location>
        <begin position="57"/>
        <end position="77"/>
    </location>
</feature>
<organism evidence="2 3">
    <name type="scientific">Actinocorallia longicatena</name>
    <dbReference type="NCBI Taxonomy" id="111803"/>
    <lineage>
        <taxon>Bacteria</taxon>
        <taxon>Bacillati</taxon>
        <taxon>Actinomycetota</taxon>
        <taxon>Actinomycetes</taxon>
        <taxon>Streptosporangiales</taxon>
        <taxon>Thermomonosporaceae</taxon>
        <taxon>Actinocorallia</taxon>
    </lineage>
</organism>
<feature type="compositionally biased region" description="Basic and acidic residues" evidence="1">
    <location>
        <begin position="57"/>
        <end position="68"/>
    </location>
</feature>
<evidence type="ECO:0000313" key="3">
    <source>
        <dbReference type="Proteomes" id="UP001501237"/>
    </source>
</evidence>
<dbReference type="EMBL" id="BAAAUV010000003">
    <property type="protein sequence ID" value="GAA3201003.1"/>
    <property type="molecule type" value="Genomic_DNA"/>
</dbReference>
<reference evidence="3" key="1">
    <citation type="journal article" date="2019" name="Int. J. Syst. Evol. Microbiol.">
        <title>The Global Catalogue of Microorganisms (GCM) 10K type strain sequencing project: providing services to taxonomists for standard genome sequencing and annotation.</title>
        <authorList>
            <consortium name="The Broad Institute Genomics Platform"/>
            <consortium name="The Broad Institute Genome Sequencing Center for Infectious Disease"/>
            <person name="Wu L."/>
            <person name="Ma J."/>
        </authorList>
    </citation>
    <scope>NUCLEOTIDE SEQUENCE [LARGE SCALE GENOMIC DNA]</scope>
    <source>
        <strain evidence="3">JCM 9377</strain>
    </source>
</reference>
<gene>
    <name evidence="2" type="ORF">GCM10010468_14000</name>
</gene>
<keyword evidence="3" id="KW-1185">Reference proteome</keyword>
<evidence type="ECO:0000256" key="1">
    <source>
        <dbReference type="SAM" id="MobiDB-lite"/>
    </source>
</evidence>
<protein>
    <submittedName>
        <fullName evidence="2">Uncharacterized protein</fullName>
    </submittedName>
</protein>
<proteinExistence type="predicted"/>